<keyword evidence="2" id="KW-1185">Reference proteome</keyword>
<reference evidence="1 2" key="1">
    <citation type="journal article" date="2013" name="Curr. Biol.">
        <title>The Genome of the Foraminiferan Reticulomyxa filosa.</title>
        <authorList>
            <person name="Glockner G."/>
            <person name="Hulsmann N."/>
            <person name="Schleicher M."/>
            <person name="Noegel A.A."/>
            <person name="Eichinger L."/>
            <person name="Gallinger C."/>
            <person name="Pawlowski J."/>
            <person name="Sierra R."/>
            <person name="Euteneuer U."/>
            <person name="Pillet L."/>
            <person name="Moustafa A."/>
            <person name="Platzer M."/>
            <person name="Groth M."/>
            <person name="Szafranski K."/>
            <person name="Schliwa M."/>
        </authorList>
    </citation>
    <scope>NUCLEOTIDE SEQUENCE [LARGE SCALE GENOMIC DNA]</scope>
</reference>
<sequence>MIFLSIQNYILPAKKKEIEIWNESEYIVEKGQFQSTARLDSFLKDRVGQVVLNGINSSEKNLKLVYKLERIQRGNVMNSTAYDTINVISQLPPLELRKQQEEVKFSSSGKLSTIYVHGAGVGIPKVTRHQIKWKDCLNPLSLHFRKKKINISPSSLILTFIKKLYFEEIAVGSVKIHRRLLKEILKVKKFLTSKKFYSDINFFMVFVKLWLECDCKLFCYPLATFFVA</sequence>
<name>X6PEZ5_RETFI</name>
<dbReference type="EMBL" id="ASPP01000399">
    <property type="protein sequence ID" value="ETO36678.1"/>
    <property type="molecule type" value="Genomic_DNA"/>
</dbReference>
<protein>
    <submittedName>
        <fullName evidence="1">Uncharacterized protein</fullName>
    </submittedName>
</protein>
<gene>
    <name evidence="1" type="ORF">RFI_00384</name>
</gene>
<organism evidence="1 2">
    <name type="scientific">Reticulomyxa filosa</name>
    <dbReference type="NCBI Taxonomy" id="46433"/>
    <lineage>
        <taxon>Eukaryota</taxon>
        <taxon>Sar</taxon>
        <taxon>Rhizaria</taxon>
        <taxon>Retaria</taxon>
        <taxon>Foraminifera</taxon>
        <taxon>Monothalamids</taxon>
        <taxon>Reticulomyxidae</taxon>
        <taxon>Reticulomyxa</taxon>
    </lineage>
</organism>
<comment type="caution">
    <text evidence="1">The sequence shown here is derived from an EMBL/GenBank/DDBJ whole genome shotgun (WGS) entry which is preliminary data.</text>
</comment>
<dbReference type="AlphaFoldDB" id="X6PEZ5"/>
<evidence type="ECO:0000313" key="1">
    <source>
        <dbReference type="EMBL" id="ETO36678.1"/>
    </source>
</evidence>
<evidence type="ECO:0000313" key="2">
    <source>
        <dbReference type="Proteomes" id="UP000023152"/>
    </source>
</evidence>
<feature type="non-terminal residue" evidence="1">
    <location>
        <position position="228"/>
    </location>
</feature>
<accession>X6PEZ5</accession>
<dbReference type="Proteomes" id="UP000023152">
    <property type="component" value="Unassembled WGS sequence"/>
</dbReference>
<proteinExistence type="predicted"/>